<dbReference type="Gene3D" id="3.40.50.410">
    <property type="entry name" value="von Willebrand factor, type A domain"/>
    <property type="match status" value="1"/>
</dbReference>
<reference evidence="2 3" key="1">
    <citation type="journal article" date="2019" name="Int. J. Syst. Evol. Microbiol.">
        <title>The Global Catalogue of Microorganisms (GCM) 10K type strain sequencing project: providing services to taxonomists for standard genome sequencing and annotation.</title>
        <authorList>
            <consortium name="The Broad Institute Genomics Platform"/>
            <consortium name="The Broad Institute Genome Sequencing Center for Infectious Disease"/>
            <person name="Wu L."/>
            <person name="Ma J."/>
        </authorList>
    </citation>
    <scope>NUCLEOTIDE SEQUENCE [LARGE SCALE GENOMIC DNA]</scope>
    <source>
        <strain evidence="2 3">JCM 10425</strain>
    </source>
</reference>
<evidence type="ECO:0000313" key="3">
    <source>
        <dbReference type="Proteomes" id="UP001500967"/>
    </source>
</evidence>
<evidence type="ECO:0000313" key="2">
    <source>
        <dbReference type="EMBL" id="GAA0237752.1"/>
    </source>
</evidence>
<gene>
    <name evidence="2" type="ORF">GCM10009539_23770</name>
</gene>
<feature type="domain" description="VWFA" evidence="1">
    <location>
        <begin position="74"/>
        <end position="173"/>
    </location>
</feature>
<dbReference type="InterPro" id="IPR036465">
    <property type="entry name" value="vWFA_dom_sf"/>
</dbReference>
<dbReference type="SUPFAM" id="SSF53300">
    <property type="entry name" value="vWA-like"/>
    <property type="match status" value="1"/>
</dbReference>
<keyword evidence="3" id="KW-1185">Reference proteome</keyword>
<dbReference type="Proteomes" id="UP001500967">
    <property type="component" value="Unassembled WGS sequence"/>
</dbReference>
<comment type="caution">
    <text evidence="2">The sequence shown here is derived from an EMBL/GenBank/DDBJ whole genome shotgun (WGS) entry which is preliminary data.</text>
</comment>
<proteinExistence type="predicted"/>
<dbReference type="EMBL" id="BAAAGX010000009">
    <property type="protein sequence ID" value="GAA0237752.1"/>
    <property type="molecule type" value="Genomic_DNA"/>
</dbReference>
<dbReference type="RefSeq" id="WP_344648824.1">
    <property type="nucleotide sequence ID" value="NZ_BAAAGX010000009.1"/>
</dbReference>
<dbReference type="CDD" id="cd00198">
    <property type="entry name" value="vWFA"/>
    <property type="match status" value="1"/>
</dbReference>
<accession>A0ABN0U3T3</accession>
<name>A0ABN0U3T3_9ACTN</name>
<dbReference type="InterPro" id="IPR002035">
    <property type="entry name" value="VWF_A"/>
</dbReference>
<organism evidence="2 3">
    <name type="scientific">Cryptosporangium japonicum</name>
    <dbReference type="NCBI Taxonomy" id="80872"/>
    <lineage>
        <taxon>Bacteria</taxon>
        <taxon>Bacillati</taxon>
        <taxon>Actinomycetota</taxon>
        <taxon>Actinomycetes</taxon>
        <taxon>Cryptosporangiales</taxon>
        <taxon>Cryptosporangiaceae</taxon>
        <taxon>Cryptosporangium</taxon>
    </lineage>
</organism>
<evidence type="ECO:0000259" key="1">
    <source>
        <dbReference type="Pfam" id="PF13519"/>
    </source>
</evidence>
<sequence length="250" mass="26749">MTTLAPGPRFGRSPRLGGPPRRLWWTLVPLLLLLPLLWLLFTSCQRQEDPAPVSGRLGDYALEGKRGKECLRLTLMVDSSGSMQDYAGARDAALARLVPWLATNLRDTDELSVVDFAETATVRLPPTTANSARAPAATGVADGGGTLLAPALAQVDAFSGTRCRTALLLLSDAQVTDVPTTEPAARALLRQHRISDVKLLVPGPDIDVPDSWLTAFPDAQPRKFDGYDADATAVAIGRTVAELTGQKLSR</sequence>
<dbReference type="Pfam" id="PF13519">
    <property type="entry name" value="VWA_2"/>
    <property type="match status" value="1"/>
</dbReference>
<protein>
    <recommendedName>
        <fullName evidence="1">VWFA domain-containing protein</fullName>
    </recommendedName>
</protein>